<dbReference type="EMBL" id="JACHJQ010000004">
    <property type="protein sequence ID" value="MBB4907440.1"/>
    <property type="molecule type" value="Genomic_DNA"/>
</dbReference>
<dbReference type="Proteomes" id="UP000520767">
    <property type="component" value="Unassembled WGS sequence"/>
</dbReference>
<dbReference type="Gene3D" id="1.10.357.10">
    <property type="entry name" value="Tetracycline Repressor, domain 2"/>
    <property type="match status" value="1"/>
</dbReference>
<dbReference type="RefSeq" id="WP_184811638.1">
    <property type="nucleotide sequence ID" value="NZ_JACHJQ010000004.1"/>
</dbReference>
<gene>
    <name evidence="1" type="ORF">FHR82_003682</name>
</gene>
<evidence type="ECO:0000313" key="2">
    <source>
        <dbReference type="Proteomes" id="UP000520767"/>
    </source>
</evidence>
<reference evidence="1 2" key="1">
    <citation type="submission" date="2020-08" db="EMBL/GenBank/DDBJ databases">
        <title>Genomic Encyclopedia of Type Strains, Phase III (KMG-III): the genomes of soil and plant-associated and newly described type strains.</title>
        <authorList>
            <person name="Whitman W."/>
        </authorList>
    </citation>
    <scope>NUCLEOTIDE SEQUENCE [LARGE SCALE GENOMIC DNA]</scope>
    <source>
        <strain evidence="1 2">CECT 8960</strain>
    </source>
</reference>
<proteinExistence type="predicted"/>
<accession>A0A7W7VEX8</accession>
<organism evidence="1 2">
    <name type="scientific">Actinophytocola algeriensis</name>
    <dbReference type="NCBI Taxonomy" id="1768010"/>
    <lineage>
        <taxon>Bacteria</taxon>
        <taxon>Bacillati</taxon>
        <taxon>Actinomycetota</taxon>
        <taxon>Actinomycetes</taxon>
        <taxon>Pseudonocardiales</taxon>
        <taxon>Pseudonocardiaceae</taxon>
    </lineage>
</organism>
<evidence type="ECO:0000313" key="1">
    <source>
        <dbReference type="EMBL" id="MBB4907440.1"/>
    </source>
</evidence>
<evidence type="ECO:0008006" key="3">
    <source>
        <dbReference type="Google" id="ProtNLM"/>
    </source>
</evidence>
<name>A0A7W7VEX8_9PSEU</name>
<comment type="caution">
    <text evidence="1">The sequence shown here is derived from an EMBL/GenBank/DDBJ whole genome shotgun (WGS) entry which is preliminary data.</text>
</comment>
<protein>
    <recommendedName>
        <fullName evidence="3">TetR family transcriptional regulator</fullName>
    </recommendedName>
</protein>
<sequence length="97" mass="10572">MMTLAEFPDPALPAHQNAIDSKTWIHERFGDLTRQLDVAEPAVLADQLSIIWEGTNSAAQALGADGPPASTRALVTAILDHHTRQTPEKSPPTRRHT</sequence>
<keyword evidence="2" id="KW-1185">Reference proteome</keyword>
<dbReference type="AlphaFoldDB" id="A0A7W7VEX8"/>